<evidence type="ECO:0000259" key="12">
    <source>
        <dbReference type="SMART" id="SM00095"/>
    </source>
</evidence>
<dbReference type="EC" id="3.5.2.17" evidence="5 10"/>
<evidence type="ECO:0000256" key="4">
    <source>
        <dbReference type="ARBA" id="ARBA00011881"/>
    </source>
</evidence>
<feature type="binding site" evidence="9">
    <location>
        <position position="70"/>
    </location>
    <ligand>
        <name>substrate</name>
    </ligand>
</feature>
<dbReference type="RefSeq" id="WP_092703947.1">
    <property type="nucleotide sequence ID" value="NZ_FOSR01000009.1"/>
</dbReference>
<evidence type="ECO:0000256" key="11">
    <source>
        <dbReference type="SAM" id="SignalP"/>
    </source>
</evidence>
<dbReference type="InterPro" id="IPR023416">
    <property type="entry name" value="Transthyretin/HIU_hydrolase_d"/>
</dbReference>
<dbReference type="InterPro" id="IPR023419">
    <property type="entry name" value="Transthyretin_CS"/>
</dbReference>
<dbReference type="CDD" id="cd05822">
    <property type="entry name" value="TLP_HIUase"/>
    <property type="match status" value="1"/>
</dbReference>
<keyword evidence="8 10" id="KW-0378">Hydrolase</keyword>
<evidence type="ECO:0000256" key="10">
    <source>
        <dbReference type="RuleBase" id="RU361270"/>
    </source>
</evidence>
<feature type="domain" description="Transthyretin/hydroxyisourate hydrolase" evidence="12">
    <location>
        <begin position="23"/>
        <end position="138"/>
    </location>
</feature>
<evidence type="ECO:0000256" key="2">
    <source>
        <dbReference type="ARBA" id="ARBA00002704"/>
    </source>
</evidence>
<dbReference type="PRINTS" id="PR00189">
    <property type="entry name" value="TRNSTHYRETIN"/>
</dbReference>
<comment type="catalytic activity">
    <reaction evidence="1 10">
        <text>5-hydroxyisourate + H2O = 5-hydroxy-2-oxo-4-ureido-2,5-dihydro-1H-imidazole-5-carboxylate + H(+)</text>
        <dbReference type="Rhea" id="RHEA:23736"/>
        <dbReference type="ChEBI" id="CHEBI:15377"/>
        <dbReference type="ChEBI" id="CHEBI:15378"/>
        <dbReference type="ChEBI" id="CHEBI:18072"/>
        <dbReference type="ChEBI" id="CHEBI:58639"/>
        <dbReference type="EC" id="3.5.2.17"/>
    </reaction>
</comment>
<feature type="binding site" evidence="9">
    <location>
        <position position="135"/>
    </location>
    <ligand>
        <name>substrate</name>
    </ligand>
</feature>
<dbReference type="InterPro" id="IPR014306">
    <property type="entry name" value="Hydroxyisourate_hydrolase"/>
</dbReference>
<dbReference type="InterPro" id="IPR036817">
    <property type="entry name" value="Transthyretin/HIU_hydrolase_sf"/>
</dbReference>
<comment type="similarity">
    <text evidence="3 10">Belongs to the transthyretin family. 5-hydroxyisourate hydrolase subfamily.</text>
</comment>
<evidence type="ECO:0000256" key="6">
    <source>
        <dbReference type="ARBA" id="ARBA00017539"/>
    </source>
</evidence>
<dbReference type="GO" id="GO:0006144">
    <property type="term" value="P:purine nucleobase metabolic process"/>
    <property type="evidence" value="ECO:0007669"/>
    <property type="project" value="UniProtKB-KW"/>
</dbReference>
<dbReference type="PANTHER" id="PTHR10395">
    <property type="entry name" value="URICASE AND TRANSTHYRETIN-RELATED"/>
    <property type="match status" value="1"/>
</dbReference>
<dbReference type="PROSITE" id="PS00769">
    <property type="entry name" value="TRANSTHYRETIN_2"/>
    <property type="match status" value="1"/>
</dbReference>
<dbReference type="Gene3D" id="2.60.40.180">
    <property type="entry name" value="Transthyretin/hydroxyisourate hydrolase domain"/>
    <property type="match status" value="1"/>
</dbReference>
<dbReference type="PANTHER" id="PTHR10395:SF7">
    <property type="entry name" value="5-HYDROXYISOURATE HYDROLASE"/>
    <property type="match status" value="1"/>
</dbReference>
<dbReference type="Pfam" id="PF00576">
    <property type="entry name" value="Transthyretin"/>
    <property type="match status" value="1"/>
</dbReference>
<evidence type="ECO:0000313" key="13">
    <source>
        <dbReference type="EMBL" id="SFK93063.1"/>
    </source>
</evidence>
<evidence type="ECO:0000256" key="7">
    <source>
        <dbReference type="ARBA" id="ARBA00022631"/>
    </source>
</evidence>
<dbReference type="AlphaFoldDB" id="A0A1I4DJ05"/>
<evidence type="ECO:0000256" key="5">
    <source>
        <dbReference type="ARBA" id="ARBA00012609"/>
    </source>
</evidence>
<feature type="binding site" evidence="9">
    <location>
        <position position="31"/>
    </location>
    <ligand>
        <name>substrate</name>
    </ligand>
</feature>
<evidence type="ECO:0000313" key="14">
    <source>
        <dbReference type="Proteomes" id="UP000198725"/>
    </source>
</evidence>
<feature type="chain" id="PRO_5011796402" description="5-hydroxyisourate hydrolase" evidence="11">
    <location>
        <begin position="22"/>
        <end position="138"/>
    </location>
</feature>
<accession>A0A1I4DJ05</accession>
<dbReference type="InterPro" id="IPR023418">
    <property type="entry name" value="Thyroxine_BS"/>
</dbReference>
<evidence type="ECO:0000256" key="3">
    <source>
        <dbReference type="ARBA" id="ARBA00009850"/>
    </source>
</evidence>
<proteinExistence type="inferred from homology"/>
<dbReference type="Proteomes" id="UP000198725">
    <property type="component" value="Unassembled WGS sequence"/>
</dbReference>
<comment type="function">
    <text evidence="2">Catalyzes the hydrolysis of 5-hydroxyisourate (HIU) to 2-oxo-4-hydroxy-4-carboxy-5-ureidoimidazoline (OHCU).</text>
</comment>
<sequence length="138" mass="15064">MKAMSFVIATAGLLSLAPAHAAKPANPVSVHVLNMQDGLPAPGVEVILERMDTPGKWDKLADMHTNAQGRINALYPAGQPLQQGTYRVIFETGDWYHAHGKQSFFPQIPVVFAIDGSLPHYHVPLLLSPYGYSVYRGN</sequence>
<dbReference type="SMART" id="SM00095">
    <property type="entry name" value="TR_THY"/>
    <property type="match status" value="1"/>
</dbReference>
<dbReference type="SUPFAM" id="SSF49472">
    <property type="entry name" value="Transthyretin (synonym: prealbumin)"/>
    <property type="match status" value="1"/>
</dbReference>
<keyword evidence="7 10" id="KW-0659">Purine metabolism</keyword>
<dbReference type="EMBL" id="FOSR01000009">
    <property type="protein sequence ID" value="SFK93063.1"/>
    <property type="molecule type" value="Genomic_DNA"/>
</dbReference>
<organism evidence="13 14">
    <name type="scientific">Rhodanobacter glycinis</name>
    <dbReference type="NCBI Taxonomy" id="582702"/>
    <lineage>
        <taxon>Bacteria</taxon>
        <taxon>Pseudomonadati</taxon>
        <taxon>Pseudomonadota</taxon>
        <taxon>Gammaproteobacteria</taxon>
        <taxon>Lysobacterales</taxon>
        <taxon>Rhodanobacteraceae</taxon>
        <taxon>Rhodanobacter</taxon>
    </lineage>
</organism>
<protein>
    <recommendedName>
        <fullName evidence="6 10">5-hydroxyisourate hydrolase</fullName>
        <shortName evidence="10">HIU hydrolase</shortName>
        <shortName evidence="10">HIUHase</shortName>
        <ecNumber evidence="5 10">3.5.2.17</ecNumber>
    </recommendedName>
</protein>
<reference evidence="14" key="1">
    <citation type="submission" date="2016-10" db="EMBL/GenBank/DDBJ databases">
        <authorList>
            <person name="Varghese N."/>
            <person name="Submissions S."/>
        </authorList>
    </citation>
    <scope>NUCLEOTIDE SEQUENCE [LARGE SCALE GENOMIC DNA]</scope>
    <source>
        <strain evidence="14">MO64</strain>
    </source>
</reference>
<comment type="subunit">
    <text evidence="4 10">Homotetramer.</text>
</comment>
<keyword evidence="14" id="KW-1185">Reference proteome</keyword>
<dbReference type="InterPro" id="IPR000895">
    <property type="entry name" value="Transthyretin/HIU_hydrolase"/>
</dbReference>
<keyword evidence="11" id="KW-0732">Signal</keyword>
<evidence type="ECO:0000256" key="1">
    <source>
        <dbReference type="ARBA" id="ARBA00001043"/>
    </source>
</evidence>
<evidence type="ECO:0000256" key="9">
    <source>
        <dbReference type="PIRSR" id="PIRSR600895-51"/>
    </source>
</evidence>
<feature type="signal peptide" evidence="11">
    <location>
        <begin position="1"/>
        <end position="21"/>
    </location>
</feature>
<dbReference type="NCBIfam" id="TIGR02962">
    <property type="entry name" value="hdxy_isourate"/>
    <property type="match status" value="1"/>
</dbReference>
<dbReference type="GO" id="GO:0033971">
    <property type="term" value="F:hydroxyisourate hydrolase activity"/>
    <property type="evidence" value="ECO:0007669"/>
    <property type="project" value="UniProtKB-EC"/>
</dbReference>
<name>A0A1I4DJ05_9GAMM</name>
<gene>
    <name evidence="13" type="ORF">SAMN05192579_10967</name>
</gene>
<evidence type="ECO:0000256" key="8">
    <source>
        <dbReference type="ARBA" id="ARBA00022801"/>
    </source>
</evidence>
<dbReference type="PROSITE" id="PS00768">
    <property type="entry name" value="TRANSTHYRETIN_1"/>
    <property type="match status" value="1"/>
</dbReference>